<keyword evidence="5" id="KW-1185">Reference proteome</keyword>
<evidence type="ECO:0000313" key="5">
    <source>
        <dbReference type="Proteomes" id="UP001236663"/>
    </source>
</evidence>
<comment type="caution">
    <text evidence="4">The sequence shown here is derived from an EMBL/GenBank/DDBJ whole genome shotgun (WGS) entry which is preliminary data.</text>
</comment>
<name>A0ABT8C7Y6_9BACT</name>
<organism evidence="4 5">
    <name type="scientific">Cyclobacterium jeungdonense</name>
    <dbReference type="NCBI Taxonomy" id="708087"/>
    <lineage>
        <taxon>Bacteria</taxon>
        <taxon>Pseudomonadati</taxon>
        <taxon>Bacteroidota</taxon>
        <taxon>Cytophagia</taxon>
        <taxon>Cytophagales</taxon>
        <taxon>Cyclobacteriaceae</taxon>
        <taxon>Cyclobacterium</taxon>
    </lineage>
</organism>
<feature type="domain" description="DUF4082" evidence="1">
    <location>
        <begin position="928"/>
        <end position="1073"/>
    </location>
</feature>
<proteinExistence type="predicted"/>
<dbReference type="InterPro" id="IPR025141">
    <property type="entry name" value="DUF4082"/>
</dbReference>
<dbReference type="InterPro" id="IPR026444">
    <property type="entry name" value="Secre_tail"/>
</dbReference>
<protein>
    <submittedName>
        <fullName evidence="4">DUF4082 domain-containing protein</fullName>
    </submittedName>
</protein>
<evidence type="ECO:0000259" key="3">
    <source>
        <dbReference type="Pfam" id="PF20254"/>
    </source>
</evidence>
<accession>A0ABT8C7Y6</accession>
<dbReference type="SUPFAM" id="SSF81296">
    <property type="entry name" value="E set domains"/>
    <property type="match status" value="1"/>
</dbReference>
<dbReference type="Gene3D" id="2.60.40.10">
    <property type="entry name" value="Immunoglobulins"/>
    <property type="match status" value="3"/>
</dbReference>
<dbReference type="InterPro" id="IPR014756">
    <property type="entry name" value="Ig_E-set"/>
</dbReference>
<evidence type="ECO:0000259" key="1">
    <source>
        <dbReference type="Pfam" id="PF13313"/>
    </source>
</evidence>
<dbReference type="InterPro" id="IPR046540">
    <property type="entry name" value="DMFA2_C"/>
</dbReference>
<dbReference type="EMBL" id="JAUFQS010000013">
    <property type="protein sequence ID" value="MDN3688879.1"/>
    <property type="molecule type" value="Genomic_DNA"/>
</dbReference>
<feature type="domain" description="N,N-dimethylformamidase beta subunit-like C-terminal" evidence="3">
    <location>
        <begin position="115"/>
        <end position="515"/>
    </location>
</feature>
<dbReference type="Pfam" id="PF20254">
    <property type="entry name" value="DMFA2_C"/>
    <property type="match status" value="1"/>
</dbReference>
<gene>
    <name evidence="4" type="ORF">QWZ15_13650</name>
</gene>
<feature type="domain" description="DUF4082" evidence="1">
    <location>
        <begin position="665"/>
        <end position="810"/>
    </location>
</feature>
<feature type="domain" description="Secretion system C-terminal sorting" evidence="2">
    <location>
        <begin position="1380"/>
        <end position="1460"/>
    </location>
</feature>
<dbReference type="InterPro" id="IPR013783">
    <property type="entry name" value="Ig-like_fold"/>
</dbReference>
<evidence type="ECO:0000259" key="2">
    <source>
        <dbReference type="Pfam" id="PF18962"/>
    </source>
</evidence>
<sequence length="1462" mass="156553">MKKHYTSVIPSWVSQCFAENTIVKSVFTKGNSFLSLLYQAAIFKLVFVFLYCVSPVEVSAQNPIVTENAKSGNPPSEWQISGAGDLSIQGFATDISYNKGERARFKIATDARNYTVRIYRLGYYQGNGARLQGTGTITTTLPQNQPDCQTQSSTGLIDCGNWSESAHWDIPSDAVSGVYIAKLTRKNNNGSSHIVFIVRDDASASDLFFQTSDATWQAYNVYGDNNNGKSLYMGVDGSKAVKVSYNRPFITRNGGGGGGAEEDWIFNAEYPMIRWLEANGYDVTYTTNVDSDRRGNLIANHKVFLSVGHDEYWSGLHRANVTAARDAGTHLAFFSGNEVYWRTRWENSIDGNGIPYRTLVCYKEGGSGENTCAGKCDPSPEWTGLWRSGCEFLTGDPLIDGCQPENALTGQISWELSDASLQVPSIFKNLRFWRNTSVASLSDGQTASFTPATIGYEWNSEQEAYRSSYPSGRILLSSTVIDGKYHHLSLYRHSNGALVFGAGTVQYSWGLDSNHDRGNAAPSPALQQATVNLFADMGVQPATLQSDLVTATASTDLQAPTVTVSEPIEGASLPKGNEVTITGTASDANVVVGVEVSTDNGTTWQLATGTINWVFSWTPTTEGAATIQARAFDDSGNLSTPATLNVTIGESEPVTCPCTVFSTDATPSGGLSNDGQAIQLGMKFQTSISGFITGARFYKQSGNGGTHTGQLHSSTGTLLASATFVNETASGWQQVAFDSPVAVTEGTTYVISYHSSEGYYSVDDHGFDQATTNGPLTGLQNGSDGPNGLYTYTSTPAFPNYNYLSSNYWVDVVFSTDGQKVPTIAITAPVDNTSFTAPADITIEAVAHDTDGTVNKVEFFQGPAKLGEDTDGNNGWSYYWSNMPAGNYQLTAKATDNQGVSATSAVVNITVNEEANTNCPCNVFSSSAAPNGSLQNDGQGVQLGMKFRASLSGFITGARFYKQSGGSGTHTGQLYSNSGTLLASATFVNETASGWQEVAFDAPIAVTAGTTYVISYHSSEGYYSVDYSGFDQAIINEPLMGLQNGADGPNGMYQYSNTPTFPANNYLSSNYFVDVVFMPDDGPINQLPVISLTTPANNATFPAPADISLLADASDPDGIVSKVEFFQGTTKLGEDIDGSDGWSYVWNSVAAGTYGLTAKATDDLGVSAASTAVNISVNEEVNKNCPCNVFSTNAAPNGSLQNDGQGVQLGMKFRASLSGFITGARFYKQLGDNGTHTAQLYSSTGSLLASATFVNESSSGWQEIAFASPIAIAANVTYIISYHSSEGNYSVEDNGFDQPIGNDPLIGLQNGTDGPNGLYRYTSSPSFPSSNYLSSNYFVDVVFIIDQVSGANARLAGKTVENNNITSIWPEEHGGRSLKIFPNPSEGEGLQILAQGLLSKEEVTFILYNSTGSQMTSFVEKANEQGVISKEVYLLPKISSGMYFLMLQSKTQILTQKVIITY</sequence>
<dbReference type="Pfam" id="PF17957">
    <property type="entry name" value="Big_7"/>
    <property type="match status" value="3"/>
</dbReference>
<dbReference type="Proteomes" id="UP001236663">
    <property type="component" value="Unassembled WGS sequence"/>
</dbReference>
<evidence type="ECO:0000313" key="4">
    <source>
        <dbReference type="EMBL" id="MDN3688879.1"/>
    </source>
</evidence>
<dbReference type="Pfam" id="PF18962">
    <property type="entry name" value="Por_Secre_tail"/>
    <property type="match status" value="1"/>
</dbReference>
<dbReference type="RefSeq" id="WP_163385577.1">
    <property type="nucleotide sequence ID" value="NZ_JAUFQS010000013.1"/>
</dbReference>
<dbReference type="NCBIfam" id="TIGR04183">
    <property type="entry name" value="Por_Secre_tail"/>
    <property type="match status" value="1"/>
</dbReference>
<feature type="domain" description="DUF4082" evidence="1">
    <location>
        <begin position="1194"/>
        <end position="1339"/>
    </location>
</feature>
<dbReference type="Pfam" id="PF13313">
    <property type="entry name" value="DUF4082"/>
    <property type="match status" value="3"/>
</dbReference>
<reference evidence="5" key="1">
    <citation type="journal article" date="2019" name="Int. J. Syst. Evol. Microbiol.">
        <title>The Global Catalogue of Microorganisms (GCM) 10K type strain sequencing project: providing services to taxonomists for standard genome sequencing and annotation.</title>
        <authorList>
            <consortium name="The Broad Institute Genomics Platform"/>
            <consortium name="The Broad Institute Genome Sequencing Center for Infectious Disease"/>
            <person name="Wu L."/>
            <person name="Ma J."/>
        </authorList>
    </citation>
    <scope>NUCLEOTIDE SEQUENCE [LARGE SCALE GENOMIC DNA]</scope>
    <source>
        <strain evidence="5">CECT 7706</strain>
    </source>
</reference>